<dbReference type="OrthoDB" id="5787320at2"/>
<dbReference type="AlphaFoldDB" id="A0A1V2ZZ04"/>
<reference evidence="1 2" key="1">
    <citation type="submission" date="2017-02" db="EMBL/GenBank/DDBJ databases">
        <title>Genomic diversity within the haloalkaliphilic genus Thioalkalivibrio.</title>
        <authorList>
            <person name="Ahn A.-C."/>
            <person name="Meier-Kolthoff J."/>
            <person name="Overmars L."/>
            <person name="Richter M."/>
            <person name="Woyke T."/>
            <person name="Sorokin D.Y."/>
            <person name="Muyzer G."/>
        </authorList>
    </citation>
    <scope>NUCLEOTIDE SEQUENCE [LARGE SCALE GENOMIC DNA]</scope>
    <source>
        <strain evidence="1 2">HL17</strain>
    </source>
</reference>
<sequence>MGGAVVLLLIGVGVIAATHEPEPEVTPDPPPVEPVAIPEPPPTCLDQVAERTRVEADLSSKWEQRVYFIDGRPCMRGYP</sequence>
<keyword evidence="2" id="KW-1185">Reference proteome</keyword>
<evidence type="ECO:0000313" key="2">
    <source>
        <dbReference type="Proteomes" id="UP000189177"/>
    </source>
</evidence>
<dbReference type="RefSeq" id="WP_018158366.1">
    <property type="nucleotide sequence ID" value="NZ_MUZR01000024.1"/>
</dbReference>
<gene>
    <name evidence="1" type="ORF">B1A74_07740</name>
</gene>
<evidence type="ECO:0000313" key="1">
    <source>
        <dbReference type="EMBL" id="OOC10063.1"/>
    </source>
</evidence>
<comment type="caution">
    <text evidence="1">The sequence shown here is derived from an EMBL/GenBank/DDBJ whole genome shotgun (WGS) entry which is preliminary data.</text>
</comment>
<dbReference type="Proteomes" id="UP000189177">
    <property type="component" value="Unassembled WGS sequence"/>
</dbReference>
<dbReference type="STRING" id="252474.B1A74_07740"/>
<organism evidence="1 2">
    <name type="scientific">Thioalkalivibrio halophilus</name>
    <dbReference type="NCBI Taxonomy" id="252474"/>
    <lineage>
        <taxon>Bacteria</taxon>
        <taxon>Pseudomonadati</taxon>
        <taxon>Pseudomonadota</taxon>
        <taxon>Gammaproteobacteria</taxon>
        <taxon>Chromatiales</taxon>
        <taxon>Ectothiorhodospiraceae</taxon>
        <taxon>Thioalkalivibrio</taxon>
    </lineage>
</organism>
<proteinExistence type="predicted"/>
<accession>A0A1V2ZZ04</accession>
<name>A0A1V2ZZ04_9GAMM</name>
<protein>
    <submittedName>
        <fullName evidence="1">Uncharacterized protein</fullName>
    </submittedName>
</protein>
<dbReference type="EMBL" id="MUZR01000024">
    <property type="protein sequence ID" value="OOC10063.1"/>
    <property type="molecule type" value="Genomic_DNA"/>
</dbReference>